<protein>
    <submittedName>
        <fullName evidence="2">Uncharacterized protein</fullName>
    </submittedName>
</protein>
<proteinExistence type="predicted"/>
<dbReference type="AlphaFoldDB" id="A0A0A9B2T9"/>
<reference evidence="2" key="1">
    <citation type="submission" date="2014-09" db="EMBL/GenBank/DDBJ databases">
        <authorList>
            <person name="Magalhaes I.L.F."/>
            <person name="Oliveira U."/>
            <person name="Santos F.R."/>
            <person name="Vidigal T.H.D.A."/>
            <person name="Brescovit A.D."/>
            <person name="Santos A.J."/>
        </authorList>
    </citation>
    <scope>NUCLEOTIDE SEQUENCE</scope>
    <source>
        <tissue evidence="2">Shoot tissue taken approximately 20 cm above the soil surface</tissue>
    </source>
</reference>
<evidence type="ECO:0000313" key="2">
    <source>
        <dbReference type="EMBL" id="JAD55495.1"/>
    </source>
</evidence>
<evidence type="ECO:0000256" key="1">
    <source>
        <dbReference type="SAM" id="MobiDB-lite"/>
    </source>
</evidence>
<feature type="region of interest" description="Disordered" evidence="1">
    <location>
        <begin position="1"/>
        <end position="22"/>
    </location>
</feature>
<name>A0A0A9B2T9_ARUDO</name>
<reference evidence="2" key="2">
    <citation type="journal article" date="2015" name="Data Brief">
        <title>Shoot transcriptome of the giant reed, Arundo donax.</title>
        <authorList>
            <person name="Barrero R.A."/>
            <person name="Guerrero F.D."/>
            <person name="Moolhuijzen P."/>
            <person name="Goolsby J.A."/>
            <person name="Tidwell J."/>
            <person name="Bellgard S.E."/>
            <person name="Bellgard M.I."/>
        </authorList>
    </citation>
    <scope>NUCLEOTIDE SEQUENCE</scope>
    <source>
        <tissue evidence="2">Shoot tissue taken approximately 20 cm above the soil surface</tissue>
    </source>
</reference>
<sequence length="44" mass="5074">MLYRQKLKPGVAHGEERGGWGSRTHYPFKASKEWTTMSTMLSCE</sequence>
<dbReference type="EMBL" id="GBRH01242400">
    <property type="protein sequence ID" value="JAD55495.1"/>
    <property type="molecule type" value="Transcribed_RNA"/>
</dbReference>
<accession>A0A0A9B2T9</accession>
<organism evidence="2">
    <name type="scientific">Arundo donax</name>
    <name type="common">Giant reed</name>
    <name type="synonym">Donax arundinaceus</name>
    <dbReference type="NCBI Taxonomy" id="35708"/>
    <lineage>
        <taxon>Eukaryota</taxon>
        <taxon>Viridiplantae</taxon>
        <taxon>Streptophyta</taxon>
        <taxon>Embryophyta</taxon>
        <taxon>Tracheophyta</taxon>
        <taxon>Spermatophyta</taxon>
        <taxon>Magnoliopsida</taxon>
        <taxon>Liliopsida</taxon>
        <taxon>Poales</taxon>
        <taxon>Poaceae</taxon>
        <taxon>PACMAD clade</taxon>
        <taxon>Arundinoideae</taxon>
        <taxon>Arundineae</taxon>
        <taxon>Arundo</taxon>
    </lineage>
</organism>